<protein>
    <submittedName>
        <fullName evidence="1">Uncharacterized protein</fullName>
    </submittedName>
</protein>
<dbReference type="RefSeq" id="WP_378536014.1">
    <property type="nucleotide sequence ID" value="NZ_JBHSBH010000013.1"/>
</dbReference>
<gene>
    <name evidence="1" type="ORF">ACFOVU_20335</name>
</gene>
<evidence type="ECO:0000313" key="1">
    <source>
        <dbReference type="EMBL" id="MFC3998285.1"/>
    </source>
</evidence>
<reference evidence="2" key="1">
    <citation type="journal article" date="2019" name="Int. J. Syst. Evol. Microbiol.">
        <title>The Global Catalogue of Microorganisms (GCM) 10K type strain sequencing project: providing services to taxonomists for standard genome sequencing and annotation.</title>
        <authorList>
            <consortium name="The Broad Institute Genomics Platform"/>
            <consortium name="The Broad Institute Genome Sequencing Center for Infectious Disease"/>
            <person name="Wu L."/>
            <person name="Ma J."/>
        </authorList>
    </citation>
    <scope>NUCLEOTIDE SEQUENCE [LARGE SCALE GENOMIC DNA]</scope>
    <source>
        <strain evidence="2">TBRC 1826</strain>
    </source>
</reference>
<sequence length="92" mass="10425">MAIDHRDESDEPSDQGYPPEFFRGPFFVGYTEGSVIGQAVGEATAVLLVLYARRIKVPRSLHERITRCRDIATLDQWVQRAVTVETVEELFA</sequence>
<accession>A0ABV8FQC6</accession>
<evidence type="ECO:0000313" key="2">
    <source>
        <dbReference type="Proteomes" id="UP001595847"/>
    </source>
</evidence>
<proteinExistence type="predicted"/>
<dbReference type="EMBL" id="JBHSBH010000013">
    <property type="protein sequence ID" value="MFC3998285.1"/>
    <property type="molecule type" value="Genomic_DNA"/>
</dbReference>
<name>A0ABV8FQC6_9ACTN</name>
<dbReference type="Proteomes" id="UP001595847">
    <property type="component" value="Unassembled WGS sequence"/>
</dbReference>
<comment type="caution">
    <text evidence="1">The sequence shown here is derived from an EMBL/GenBank/DDBJ whole genome shotgun (WGS) entry which is preliminary data.</text>
</comment>
<organism evidence="1 2">
    <name type="scientific">Nocardiopsis sediminis</name>
    <dbReference type="NCBI Taxonomy" id="1778267"/>
    <lineage>
        <taxon>Bacteria</taxon>
        <taxon>Bacillati</taxon>
        <taxon>Actinomycetota</taxon>
        <taxon>Actinomycetes</taxon>
        <taxon>Streptosporangiales</taxon>
        <taxon>Nocardiopsidaceae</taxon>
        <taxon>Nocardiopsis</taxon>
    </lineage>
</organism>
<keyword evidence="2" id="KW-1185">Reference proteome</keyword>